<evidence type="ECO:0000313" key="4">
    <source>
        <dbReference type="EMBL" id="PCC98023.1"/>
    </source>
</evidence>
<dbReference type="RefSeq" id="WP_096347902.1">
    <property type="nucleotide sequence ID" value="NZ_CP033116.1"/>
</dbReference>
<evidence type="ECO:0000259" key="3">
    <source>
        <dbReference type="PROSITE" id="PS51371"/>
    </source>
</evidence>
<keyword evidence="1 2" id="KW-0129">CBS domain</keyword>
<evidence type="ECO:0000313" key="7">
    <source>
        <dbReference type="Proteomes" id="UP000344571"/>
    </source>
</evidence>
<dbReference type="EMBL" id="NWMT01000234">
    <property type="protein sequence ID" value="PCC98023.1"/>
    <property type="molecule type" value="Genomic_DNA"/>
</dbReference>
<gene>
    <name evidence="4" type="ORF">CO192_17895</name>
    <name evidence="5" type="ORF">EAO82_04805</name>
</gene>
<sequence>MQVKDMMTSKPEYIDVNASIREVVIRMQEQDRGFTPVAEGDRIVGVVTDRDIAMRSMVDGKMPDDKINTVMSSKVLYCFENDDIKDVLQNMSQNKVQRLIVLNNEKNKDFAGVITLSDVAEHCKDGDLAQRVVNCCRHYH</sequence>
<dbReference type="EMBL" id="CP033116">
    <property type="protein sequence ID" value="QFY55745.1"/>
    <property type="molecule type" value="Genomic_DNA"/>
</dbReference>
<dbReference type="Proteomes" id="UP000344571">
    <property type="component" value="Chromosome"/>
</dbReference>
<reference evidence="5 7" key="2">
    <citation type="submission" date="2018-10" db="EMBL/GenBank/DDBJ databases">
        <title>Complete genome sequence of Pseudomonas pelagia strain Kongs-67.</title>
        <authorList>
            <person name="Sinha R.K."/>
            <person name="Krishnan K."/>
        </authorList>
    </citation>
    <scope>NUCLEOTIDE SEQUENCE [LARGE SCALE GENOMIC DNA]</scope>
    <source>
        <strain evidence="5 7">Kongs-67</strain>
    </source>
</reference>
<dbReference type="PANTHER" id="PTHR43080">
    <property type="entry name" value="CBS DOMAIN-CONTAINING PROTEIN CBSX3, MITOCHONDRIAL"/>
    <property type="match status" value="1"/>
</dbReference>
<name>A0AA91U026_9GAMM</name>
<dbReference type="Gene3D" id="3.10.580.10">
    <property type="entry name" value="CBS-domain"/>
    <property type="match status" value="1"/>
</dbReference>
<keyword evidence="7" id="KW-1185">Reference proteome</keyword>
<dbReference type="InterPro" id="IPR051257">
    <property type="entry name" value="Diverse_CBS-Domain"/>
</dbReference>
<evidence type="ECO:0000256" key="1">
    <source>
        <dbReference type="ARBA" id="ARBA00023122"/>
    </source>
</evidence>
<feature type="domain" description="CBS" evidence="3">
    <location>
        <begin position="7"/>
        <end position="66"/>
    </location>
</feature>
<feature type="domain" description="CBS" evidence="3">
    <location>
        <begin position="71"/>
        <end position="130"/>
    </location>
</feature>
<dbReference type="AlphaFoldDB" id="A0AA91U026"/>
<dbReference type="PANTHER" id="PTHR43080:SF2">
    <property type="entry name" value="CBS DOMAIN-CONTAINING PROTEIN"/>
    <property type="match status" value="1"/>
</dbReference>
<dbReference type="SMART" id="SM00116">
    <property type="entry name" value="CBS"/>
    <property type="match status" value="2"/>
</dbReference>
<evidence type="ECO:0000313" key="6">
    <source>
        <dbReference type="Proteomes" id="UP000243750"/>
    </source>
</evidence>
<reference evidence="4 6" key="1">
    <citation type="submission" date="2017-09" db="EMBL/GenBank/DDBJ databases">
        <title>Bacterial and phytoplankton interrelationship in Kongsfjorden, an Arctic fjord.</title>
        <authorList>
            <person name="Sinha R."/>
            <person name="Krishnan K."/>
        </authorList>
    </citation>
    <scope>NUCLEOTIDE SEQUENCE [LARGE SCALE GENOMIC DNA]</scope>
    <source>
        <strain evidence="4 6">58</strain>
    </source>
</reference>
<dbReference type="InterPro" id="IPR000644">
    <property type="entry name" value="CBS_dom"/>
</dbReference>
<proteinExistence type="predicted"/>
<evidence type="ECO:0000256" key="2">
    <source>
        <dbReference type="PROSITE-ProRule" id="PRU00703"/>
    </source>
</evidence>
<dbReference type="SUPFAM" id="SSF54631">
    <property type="entry name" value="CBS-domain pair"/>
    <property type="match status" value="1"/>
</dbReference>
<dbReference type="Proteomes" id="UP000243750">
    <property type="component" value="Unassembled WGS sequence"/>
</dbReference>
<protein>
    <submittedName>
        <fullName evidence="4">CBS domain-containing protein</fullName>
    </submittedName>
</protein>
<evidence type="ECO:0000313" key="5">
    <source>
        <dbReference type="EMBL" id="QFY55745.1"/>
    </source>
</evidence>
<organism evidence="4 6">
    <name type="scientific">Halopseudomonas pelagia</name>
    <dbReference type="NCBI Taxonomy" id="553151"/>
    <lineage>
        <taxon>Bacteria</taxon>
        <taxon>Pseudomonadati</taxon>
        <taxon>Pseudomonadota</taxon>
        <taxon>Gammaproteobacteria</taxon>
        <taxon>Pseudomonadales</taxon>
        <taxon>Pseudomonadaceae</taxon>
        <taxon>Halopseudomonas</taxon>
    </lineage>
</organism>
<accession>A0AA91U026</accession>
<dbReference type="Pfam" id="PF00571">
    <property type="entry name" value="CBS"/>
    <property type="match status" value="2"/>
</dbReference>
<dbReference type="PROSITE" id="PS51371">
    <property type="entry name" value="CBS"/>
    <property type="match status" value="2"/>
</dbReference>
<dbReference type="InterPro" id="IPR046342">
    <property type="entry name" value="CBS_dom_sf"/>
</dbReference>